<dbReference type="AlphaFoldDB" id="A0A1M5Y1A8"/>
<keyword evidence="1" id="KW-1133">Transmembrane helix</keyword>
<accession>A0A1M5Y1A8</accession>
<dbReference type="OrthoDB" id="9180406at2"/>
<evidence type="ECO:0000256" key="1">
    <source>
        <dbReference type="SAM" id="Phobius"/>
    </source>
</evidence>
<dbReference type="STRING" id="299255.SAMN02745129_3897"/>
<sequence length="222" mass="24738">MASLSPVGLGYLTALLPLATTHLCYGLSRWQGHVPPCNPYWRDCVSISATGREGVAYFLFKGGILPTCVLLALFWALSLAWVRQLGEPRRAAWLGVALLGSLALAAYALALGHNTGYLPVIRRVGVALFIFCTFSLQVIIADALYRLPSWHKMGLRLLWFSVLILAIALSTLALDLWLGLGYQRLENAFEWWLFLLLNLHLLTMADCWRRGGLQLGVRIKEE</sequence>
<dbReference type="RefSeq" id="WP_067662767.1">
    <property type="nucleotide sequence ID" value="NZ_FQXG01000006.1"/>
</dbReference>
<feature type="transmembrane region" description="Helical" evidence="1">
    <location>
        <begin position="124"/>
        <end position="145"/>
    </location>
</feature>
<reference evidence="2 3" key="1">
    <citation type="submission" date="2016-11" db="EMBL/GenBank/DDBJ databases">
        <authorList>
            <person name="Jaros S."/>
            <person name="Januszkiewicz K."/>
            <person name="Wedrychowicz H."/>
        </authorList>
    </citation>
    <scope>NUCLEOTIDE SEQUENCE [LARGE SCALE GENOMIC DNA]</scope>
    <source>
        <strain evidence="2 3">DSM 16917</strain>
    </source>
</reference>
<feature type="transmembrane region" description="Helical" evidence="1">
    <location>
        <begin position="157"/>
        <end position="179"/>
    </location>
</feature>
<dbReference type="EMBL" id="FQXG01000006">
    <property type="protein sequence ID" value="SHI05850.1"/>
    <property type="molecule type" value="Genomic_DNA"/>
</dbReference>
<dbReference type="Proteomes" id="UP000184268">
    <property type="component" value="Unassembled WGS sequence"/>
</dbReference>
<name>A0A1M5Y1A8_9GAMM</name>
<gene>
    <name evidence="2" type="ORF">SAMN02745129_3897</name>
</gene>
<feature type="transmembrane region" description="Helical" evidence="1">
    <location>
        <begin position="55"/>
        <end position="79"/>
    </location>
</feature>
<proteinExistence type="predicted"/>
<keyword evidence="1" id="KW-0472">Membrane</keyword>
<evidence type="ECO:0000313" key="3">
    <source>
        <dbReference type="Proteomes" id="UP000184268"/>
    </source>
</evidence>
<organism evidence="2 3">
    <name type="scientific">Ferrimonas marina</name>
    <dbReference type="NCBI Taxonomy" id="299255"/>
    <lineage>
        <taxon>Bacteria</taxon>
        <taxon>Pseudomonadati</taxon>
        <taxon>Pseudomonadota</taxon>
        <taxon>Gammaproteobacteria</taxon>
        <taxon>Alteromonadales</taxon>
        <taxon>Ferrimonadaceae</taxon>
        <taxon>Ferrimonas</taxon>
    </lineage>
</organism>
<evidence type="ECO:0000313" key="2">
    <source>
        <dbReference type="EMBL" id="SHI05850.1"/>
    </source>
</evidence>
<keyword evidence="3" id="KW-1185">Reference proteome</keyword>
<feature type="transmembrane region" description="Helical" evidence="1">
    <location>
        <begin position="91"/>
        <end position="112"/>
    </location>
</feature>
<keyword evidence="1" id="KW-0812">Transmembrane</keyword>
<evidence type="ECO:0008006" key="4">
    <source>
        <dbReference type="Google" id="ProtNLM"/>
    </source>
</evidence>
<protein>
    <recommendedName>
        <fullName evidence="4">Frag1/DRAM/Sfk1 family protein</fullName>
    </recommendedName>
</protein>